<protein>
    <recommendedName>
        <fullName evidence="7">MoaD/ThiS family protein</fullName>
    </recommendedName>
</protein>
<dbReference type="Gene3D" id="3.10.20.30">
    <property type="match status" value="1"/>
</dbReference>
<comment type="caution">
    <text evidence="5">The sequence shown here is derived from an EMBL/GenBank/DDBJ whole genome shotgun (WGS) entry which is preliminary data.</text>
</comment>
<accession>A0A832YZP1</accession>
<dbReference type="CDD" id="cd17040">
    <property type="entry name" value="Ubl_MoaD_like"/>
    <property type="match status" value="1"/>
</dbReference>
<dbReference type="Proteomes" id="UP000605805">
    <property type="component" value="Unassembled WGS sequence"/>
</dbReference>
<dbReference type="EMBL" id="DQTV01000063">
    <property type="protein sequence ID" value="HIP57092.1"/>
    <property type="molecule type" value="Genomic_DNA"/>
</dbReference>
<keyword evidence="3" id="KW-0819">tRNA processing</keyword>
<reference evidence="5" key="1">
    <citation type="journal article" date="2020" name="ISME J.">
        <title>Gammaproteobacteria mediating utilization of methyl-, sulfur- and petroleum organic compounds in deep ocean hydrothermal plumes.</title>
        <authorList>
            <person name="Zhou Z."/>
            <person name="Liu Y."/>
            <person name="Pan J."/>
            <person name="Cron B.R."/>
            <person name="Toner B.M."/>
            <person name="Anantharaman K."/>
            <person name="Breier J.A."/>
            <person name="Dick G.J."/>
            <person name="Li M."/>
        </authorList>
    </citation>
    <scope>NUCLEOTIDE SEQUENCE</scope>
    <source>
        <strain evidence="5">SZUA-1435</strain>
    </source>
</reference>
<evidence type="ECO:0000256" key="2">
    <source>
        <dbReference type="ARBA" id="ARBA00022499"/>
    </source>
</evidence>
<dbReference type="InterPro" id="IPR016155">
    <property type="entry name" value="Mopterin_synth/thiamin_S_b"/>
</dbReference>
<dbReference type="InterPro" id="IPR012675">
    <property type="entry name" value="Beta-grasp_dom_sf"/>
</dbReference>
<organism evidence="5 6">
    <name type="scientific">Ignisphaera aggregans</name>
    <dbReference type="NCBI Taxonomy" id="334771"/>
    <lineage>
        <taxon>Archaea</taxon>
        <taxon>Thermoproteota</taxon>
        <taxon>Thermoprotei</taxon>
        <taxon>Desulfurococcales</taxon>
        <taxon>Desulfurococcaceae</taxon>
        <taxon>Ignisphaera</taxon>
    </lineage>
</organism>
<dbReference type="AlphaFoldDB" id="A0A832YZP1"/>
<evidence type="ECO:0000256" key="3">
    <source>
        <dbReference type="ARBA" id="ARBA00022694"/>
    </source>
</evidence>
<dbReference type="InterPro" id="IPR015221">
    <property type="entry name" value="Urm1"/>
</dbReference>
<evidence type="ECO:0000313" key="6">
    <source>
        <dbReference type="Proteomes" id="UP000605805"/>
    </source>
</evidence>
<evidence type="ECO:0008006" key="7">
    <source>
        <dbReference type="Google" id="ProtNLM"/>
    </source>
</evidence>
<keyword evidence="4" id="KW-0833">Ubl conjugation pathway</keyword>
<dbReference type="SUPFAM" id="SSF54285">
    <property type="entry name" value="MoaD/ThiS"/>
    <property type="match status" value="1"/>
</dbReference>
<proteinExistence type="predicted"/>
<dbReference type="GO" id="GO:0034227">
    <property type="term" value="P:tRNA thio-modification"/>
    <property type="evidence" value="ECO:0007669"/>
    <property type="project" value="InterPro"/>
</dbReference>
<dbReference type="GO" id="GO:0005737">
    <property type="term" value="C:cytoplasm"/>
    <property type="evidence" value="ECO:0007669"/>
    <property type="project" value="InterPro"/>
</dbReference>
<gene>
    <name evidence="5" type="ORF">EYH02_03365</name>
</gene>
<evidence type="ECO:0000256" key="4">
    <source>
        <dbReference type="ARBA" id="ARBA00022786"/>
    </source>
</evidence>
<dbReference type="Pfam" id="PF09138">
    <property type="entry name" value="Urm1"/>
    <property type="match status" value="1"/>
</dbReference>
<keyword evidence="2" id="KW-1017">Isopeptide bond</keyword>
<sequence length="92" mass="10352">MPKILLMGSLRNIFGCAEISLDETKEMSFTELIRKLCAKDKRFEQIFEPNGAPRPGYLVLVDQVDVRIFDDMSKILVKSESVITIIPVVHGG</sequence>
<keyword evidence="1" id="KW-0963">Cytoplasm</keyword>
<evidence type="ECO:0000256" key="1">
    <source>
        <dbReference type="ARBA" id="ARBA00022490"/>
    </source>
</evidence>
<evidence type="ECO:0000313" key="5">
    <source>
        <dbReference type="EMBL" id="HIP57092.1"/>
    </source>
</evidence>
<name>A0A832YZP1_9CREN</name>